<dbReference type="SUPFAM" id="SSF55811">
    <property type="entry name" value="Nudix"/>
    <property type="match status" value="1"/>
</dbReference>
<keyword evidence="3" id="KW-1185">Reference proteome</keyword>
<dbReference type="Gene3D" id="3.90.79.10">
    <property type="entry name" value="Nucleoside Triphosphate Pyrophosphohydrolase"/>
    <property type="match status" value="1"/>
</dbReference>
<dbReference type="Proteomes" id="UP000316639">
    <property type="component" value="Unassembled WGS sequence"/>
</dbReference>
<name>A0A563F1T7_9PSEU</name>
<dbReference type="PANTHER" id="PTHR43222">
    <property type="entry name" value="NUDIX HYDROLASE 23"/>
    <property type="match status" value="1"/>
</dbReference>
<accession>A0A563F1T7</accession>
<feature type="domain" description="Nudix hydrolase" evidence="1">
    <location>
        <begin position="35"/>
        <end position="163"/>
    </location>
</feature>
<dbReference type="EMBL" id="VOBR01000002">
    <property type="protein sequence ID" value="TWP53873.1"/>
    <property type="molecule type" value="Genomic_DNA"/>
</dbReference>
<dbReference type="PROSITE" id="PS51462">
    <property type="entry name" value="NUDIX"/>
    <property type="match status" value="1"/>
</dbReference>
<dbReference type="OrthoDB" id="5417595at2"/>
<gene>
    <name evidence="2" type="ORF">FKR81_03715</name>
</gene>
<dbReference type="InterPro" id="IPR015797">
    <property type="entry name" value="NUDIX_hydrolase-like_dom_sf"/>
</dbReference>
<organism evidence="2 3">
    <name type="scientific">Lentzea tibetensis</name>
    <dbReference type="NCBI Taxonomy" id="2591470"/>
    <lineage>
        <taxon>Bacteria</taxon>
        <taxon>Bacillati</taxon>
        <taxon>Actinomycetota</taxon>
        <taxon>Actinomycetes</taxon>
        <taxon>Pseudonocardiales</taxon>
        <taxon>Pseudonocardiaceae</taxon>
        <taxon>Lentzea</taxon>
    </lineage>
</organism>
<protein>
    <submittedName>
        <fullName evidence="2">NUDIX domain-containing protein</fullName>
    </submittedName>
</protein>
<dbReference type="PANTHER" id="PTHR43222:SF12">
    <property type="entry name" value="NUDIX HYDROLASE"/>
    <property type="match status" value="1"/>
</dbReference>
<evidence type="ECO:0000313" key="3">
    <source>
        <dbReference type="Proteomes" id="UP000316639"/>
    </source>
</evidence>
<proteinExistence type="predicted"/>
<comment type="caution">
    <text evidence="2">The sequence shown here is derived from an EMBL/GenBank/DDBJ whole genome shotgun (WGS) entry which is preliminary data.</text>
</comment>
<sequence>MTRDSFCSSCGARYPDISHYPRTCASCGTQVWSNPVPVAVVLLPVVEGSRTGLLVVRRAIHPVGLALVGGFMESGETWQQSAARELREEAGVEIAADSLAPHWFTSAGKTVLLFGLAPAVTELPAFTPNSEASERGILHADQTSELVFPLHAEAARRYFHGTAVRSST</sequence>
<dbReference type="Pfam" id="PF00293">
    <property type="entry name" value="NUDIX"/>
    <property type="match status" value="1"/>
</dbReference>
<dbReference type="AlphaFoldDB" id="A0A563F1T7"/>
<evidence type="ECO:0000259" key="1">
    <source>
        <dbReference type="PROSITE" id="PS51462"/>
    </source>
</evidence>
<dbReference type="RefSeq" id="WP_146349469.1">
    <property type="nucleotide sequence ID" value="NZ_VOBR01000002.1"/>
</dbReference>
<reference evidence="2 3" key="1">
    <citation type="submission" date="2019-07" db="EMBL/GenBank/DDBJ databases">
        <title>Lentzea xizangensis sp. nov., isolated from Qinghai-Tibetan Plateau Soils.</title>
        <authorList>
            <person name="Huang J."/>
        </authorList>
    </citation>
    <scope>NUCLEOTIDE SEQUENCE [LARGE SCALE GENOMIC DNA]</scope>
    <source>
        <strain evidence="2 3">FXJ1.1311</strain>
    </source>
</reference>
<evidence type="ECO:0000313" key="2">
    <source>
        <dbReference type="EMBL" id="TWP53873.1"/>
    </source>
</evidence>
<dbReference type="InterPro" id="IPR000086">
    <property type="entry name" value="NUDIX_hydrolase_dom"/>
</dbReference>